<evidence type="ECO:0000256" key="1">
    <source>
        <dbReference type="SAM" id="MobiDB-lite"/>
    </source>
</evidence>
<evidence type="ECO:0000313" key="2">
    <source>
        <dbReference type="EMBL" id="CAF1521538.1"/>
    </source>
</evidence>
<dbReference type="Proteomes" id="UP000677228">
    <property type="component" value="Unassembled WGS sequence"/>
</dbReference>
<reference evidence="3" key="1">
    <citation type="submission" date="2021-02" db="EMBL/GenBank/DDBJ databases">
        <authorList>
            <person name="Nowell W R."/>
        </authorList>
    </citation>
    <scope>NUCLEOTIDE SEQUENCE</scope>
</reference>
<sequence length="24" mass="2697">WKMNEDGNGNGSEIDENASGFVYY</sequence>
<name>A0A8S2TWH8_9BILA</name>
<comment type="caution">
    <text evidence="3">The sequence shown here is derived from an EMBL/GenBank/DDBJ whole genome shotgun (WGS) entry which is preliminary data.</text>
</comment>
<organism evidence="3 4">
    <name type="scientific">Didymodactylos carnosus</name>
    <dbReference type="NCBI Taxonomy" id="1234261"/>
    <lineage>
        <taxon>Eukaryota</taxon>
        <taxon>Metazoa</taxon>
        <taxon>Spiralia</taxon>
        <taxon>Gnathifera</taxon>
        <taxon>Rotifera</taxon>
        <taxon>Eurotatoria</taxon>
        <taxon>Bdelloidea</taxon>
        <taxon>Philodinida</taxon>
        <taxon>Philodinidae</taxon>
        <taxon>Didymodactylos</taxon>
    </lineage>
</organism>
<dbReference type="EMBL" id="CAJNOK010036335">
    <property type="protein sequence ID" value="CAF1521538.1"/>
    <property type="molecule type" value="Genomic_DNA"/>
</dbReference>
<feature type="region of interest" description="Disordered" evidence="1">
    <location>
        <begin position="1"/>
        <end position="24"/>
    </location>
</feature>
<protein>
    <submittedName>
        <fullName evidence="3">Uncharacterized protein</fullName>
    </submittedName>
</protein>
<gene>
    <name evidence="2" type="ORF">OVA965_LOCUS37811</name>
    <name evidence="3" type="ORF">TMI583_LOCUS38929</name>
</gene>
<evidence type="ECO:0000313" key="4">
    <source>
        <dbReference type="Proteomes" id="UP000682733"/>
    </source>
</evidence>
<dbReference type="EMBL" id="CAJOBA010058477">
    <property type="protein sequence ID" value="CAF4308404.1"/>
    <property type="molecule type" value="Genomic_DNA"/>
</dbReference>
<accession>A0A8S2TWH8</accession>
<dbReference type="AlphaFoldDB" id="A0A8S2TWH8"/>
<evidence type="ECO:0000313" key="3">
    <source>
        <dbReference type="EMBL" id="CAF4308404.1"/>
    </source>
</evidence>
<dbReference type="Proteomes" id="UP000682733">
    <property type="component" value="Unassembled WGS sequence"/>
</dbReference>
<proteinExistence type="predicted"/>
<feature type="non-terminal residue" evidence="3">
    <location>
        <position position="1"/>
    </location>
</feature>